<evidence type="ECO:0000313" key="4">
    <source>
        <dbReference type="Proteomes" id="UP000254266"/>
    </source>
</evidence>
<proteinExistence type="predicted"/>
<reference evidence="3 4" key="1">
    <citation type="journal article" date="2018" name="ISME J.">
        <title>Endosymbiont genomes yield clues of tubeworm success.</title>
        <authorList>
            <person name="Li Y."/>
            <person name="Liles M.R."/>
            <person name="Halanych K.M."/>
        </authorList>
    </citation>
    <scope>NUCLEOTIDE SEQUENCE [LARGE SCALE GENOMIC DNA]</scope>
    <source>
        <strain evidence="3">A1464</strain>
    </source>
</reference>
<gene>
    <name evidence="3" type="ORF">DIZ80_07895</name>
</gene>
<dbReference type="SUPFAM" id="SSF51430">
    <property type="entry name" value="NAD(P)-linked oxidoreductase"/>
    <property type="match status" value="1"/>
</dbReference>
<dbReference type="Proteomes" id="UP000254266">
    <property type="component" value="Unassembled WGS sequence"/>
</dbReference>
<dbReference type="Pfam" id="PF00248">
    <property type="entry name" value="Aldo_ket_red"/>
    <property type="match status" value="1"/>
</dbReference>
<dbReference type="PANTHER" id="PTHR43364:SF4">
    <property type="entry name" value="NAD(P)-LINKED OXIDOREDUCTASE SUPERFAMILY PROTEIN"/>
    <property type="match status" value="1"/>
</dbReference>
<comment type="caution">
    <text evidence="3">The sequence shown here is derived from an EMBL/GenBank/DDBJ whole genome shotgun (WGS) entry which is preliminary data.</text>
</comment>
<dbReference type="CDD" id="cd19094">
    <property type="entry name" value="AKR_Tas-like"/>
    <property type="match status" value="1"/>
</dbReference>
<keyword evidence="4" id="KW-1185">Reference proteome</keyword>
<dbReference type="InterPro" id="IPR050523">
    <property type="entry name" value="AKR_Detox_Biosynth"/>
</dbReference>
<dbReference type="GO" id="GO:0016491">
    <property type="term" value="F:oxidoreductase activity"/>
    <property type="evidence" value="ECO:0007669"/>
    <property type="project" value="UniProtKB-KW"/>
</dbReference>
<feature type="domain" description="NADP-dependent oxidoreductase" evidence="2">
    <location>
        <begin position="16"/>
        <end position="339"/>
    </location>
</feature>
<keyword evidence="1" id="KW-0560">Oxidoreductase</keyword>
<dbReference type="PANTHER" id="PTHR43364">
    <property type="entry name" value="NADH-SPECIFIC METHYLGLYOXAL REDUCTASE-RELATED"/>
    <property type="match status" value="1"/>
</dbReference>
<accession>A0A370DIQ3</accession>
<evidence type="ECO:0000256" key="1">
    <source>
        <dbReference type="ARBA" id="ARBA00023002"/>
    </source>
</evidence>
<dbReference type="InterPro" id="IPR036812">
    <property type="entry name" value="NAD(P)_OxRdtase_dom_sf"/>
</dbReference>
<dbReference type="EMBL" id="QFXC01000008">
    <property type="protein sequence ID" value="RDH84046.1"/>
    <property type="molecule type" value="Genomic_DNA"/>
</dbReference>
<organism evidence="3 4">
    <name type="scientific">endosymbiont of Galathealinum brachiosum</name>
    <dbReference type="NCBI Taxonomy" id="2200906"/>
    <lineage>
        <taxon>Bacteria</taxon>
        <taxon>Pseudomonadati</taxon>
        <taxon>Pseudomonadota</taxon>
        <taxon>Gammaproteobacteria</taxon>
        <taxon>sulfur-oxidizing symbionts</taxon>
    </lineage>
</organism>
<sequence>MEYRKLGRTELDISVIGLGTMTWGCQNTQDQGFEQMDYALEKGINFFDTAEMYAIPPTKESFGTTETIIGNWFAERKNRDRVILASKITGPGLSWIREGKSYIDRKNIMQAVEGSLSRLQTDYIDLYQLHWPNRGSYHFGQVWGFKPDFDMQAEEENFLEVLQVMNELIQAGKIRHIGLSNETAWGMTKWLQLAESNNMPRMASIQNEYSLLCRHFEPDLSEIATHEDCGLLAWSPLSRGMLSGKYLNGARPEGSRLSLDSRPDFRSSNHTDAAIKQYIKLAKQYDLDVCQMSLAFVNDQRFVNSTLIGATTMQQLKSNIDSISLKLPDEVYTGIEKIRREYPMLY</sequence>
<name>A0A370DIQ3_9GAMM</name>
<evidence type="ECO:0000259" key="2">
    <source>
        <dbReference type="Pfam" id="PF00248"/>
    </source>
</evidence>
<dbReference type="AlphaFoldDB" id="A0A370DIQ3"/>
<evidence type="ECO:0000313" key="3">
    <source>
        <dbReference type="EMBL" id="RDH84046.1"/>
    </source>
</evidence>
<dbReference type="Gene3D" id="3.20.20.100">
    <property type="entry name" value="NADP-dependent oxidoreductase domain"/>
    <property type="match status" value="1"/>
</dbReference>
<protein>
    <submittedName>
        <fullName evidence="3">Aldo/keto reductase</fullName>
    </submittedName>
</protein>
<dbReference type="InterPro" id="IPR023210">
    <property type="entry name" value="NADP_OxRdtase_dom"/>
</dbReference>